<feature type="compositionally biased region" description="Basic and acidic residues" evidence="1">
    <location>
        <begin position="485"/>
        <end position="499"/>
    </location>
</feature>
<accession>A0A498KK95</accession>
<proteinExistence type="predicted"/>
<feature type="compositionally biased region" description="Basic residues" evidence="1">
    <location>
        <begin position="475"/>
        <end position="484"/>
    </location>
</feature>
<dbReference type="Proteomes" id="UP000290289">
    <property type="component" value="Chromosome 2"/>
</dbReference>
<sequence>MALDLTGSTSSPNTANIKTLIGKNYDLKLTQSIQNLLSEIPEQSPKCSDFTEEFYELMQARVDPPLESTWVYAALAFRSRNHPKDDPLDRVSAAEDLFQLLSMCSASCGSSKSVAMLAPVVRQVYNACVDLFKRDLSLKREKKVMRKVRDFVGTILGYINLSSFEDSGESDSLITPFSGFIRVWMNSNEGLESFLPLVSSDIFGGLSEGECDVNYLAGVVIAEVFLLKLCLDFKVGTSGKELEKELSTWAIGSITTFGNCYLFDILLRMLLEKTLPITSLLSSEGEVLLRKVLYDAIVLVEYSFLNPDPERAIYVPAELMKSIAMERLIVSHEAVEYFRENGDQRRAVSYVTAFSGSQLPSQIIKWVKKQIYVDDGAFKSVGTSPRALIKWLLNLEDQGLKLFDDSIAKFRTKLALDISKSDSLRPASNLEEQKVDDDLLFYIDNKGEDEHRDEEDEKVNESMAATHTMSSSEKRGRKRKGKKAEKKEKIKFVKYDLRPNADSAGGRPSLINNDSIHSGSEAENPLSDEDTD</sequence>
<dbReference type="AlphaFoldDB" id="A0A498KK95"/>
<dbReference type="EMBL" id="RDQH01000328">
    <property type="protein sequence ID" value="RXI06042.1"/>
    <property type="molecule type" value="Genomic_DNA"/>
</dbReference>
<evidence type="ECO:0000313" key="2">
    <source>
        <dbReference type="EMBL" id="RXI06042.1"/>
    </source>
</evidence>
<name>A0A498KK95_MALDO</name>
<dbReference type="PANTHER" id="PTHR35505:SF5">
    <property type="entry name" value="SUBSTRATE CARRIER FAMILY PROTEIN"/>
    <property type="match status" value="1"/>
</dbReference>
<gene>
    <name evidence="2" type="ORF">DVH24_018084</name>
</gene>
<evidence type="ECO:0000313" key="3">
    <source>
        <dbReference type="Proteomes" id="UP000290289"/>
    </source>
</evidence>
<evidence type="ECO:0000256" key="1">
    <source>
        <dbReference type="SAM" id="MobiDB-lite"/>
    </source>
</evidence>
<keyword evidence="3" id="KW-1185">Reference proteome</keyword>
<feature type="region of interest" description="Disordered" evidence="1">
    <location>
        <begin position="449"/>
        <end position="532"/>
    </location>
</feature>
<organism evidence="2 3">
    <name type="scientific">Malus domestica</name>
    <name type="common">Apple</name>
    <name type="synonym">Pyrus malus</name>
    <dbReference type="NCBI Taxonomy" id="3750"/>
    <lineage>
        <taxon>Eukaryota</taxon>
        <taxon>Viridiplantae</taxon>
        <taxon>Streptophyta</taxon>
        <taxon>Embryophyta</taxon>
        <taxon>Tracheophyta</taxon>
        <taxon>Spermatophyta</taxon>
        <taxon>Magnoliopsida</taxon>
        <taxon>eudicotyledons</taxon>
        <taxon>Gunneridae</taxon>
        <taxon>Pentapetalae</taxon>
        <taxon>rosids</taxon>
        <taxon>fabids</taxon>
        <taxon>Rosales</taxon>
        <taxon>Rosaceae</taxon>
        <taxon>Amygdaloideae</taxon>
        <taxon>Maleae</taxon>
        <taxon>Malus</taxon>
    </lineage>
</organism>
<dbReference type="PANTHER" id="PTHR35505">
    <property type="entry name" value="OS01G0600300 PROTEIN"/>
    <property type="match status" value="1"/>
</dbReference>
<comment type="caution">
    <text evidence="2">The sequence shown here is derived from an EMBL/GenBank/DDBJ whole genome shotgun (WGS) entry which is preliminary data.</text>
</comment>
<reference evidence="2 3" key="1">
    <citation type="submission" date="2018-10" db="EMBL/GenBank/DDBJ databases">
        <title>A high-quality apple genome assembly.</title>
        <authorList>
            <person name="Hu J."/>
        </authorList>
    </citation>
    <scope>NUCLEOTIDE SEQUENCE [LARGE SCALE GENOMIC DNA]</scope>
    <source>
        <strain evidence="3">cv. HFTH1</strain>
        <tissue evidence="2">Young leaf</tissue>
    </source>
</reference>
<protein>
    <submittedName>
        <fullName evidence="2">Uncharacterized protein</fullName>
    </submittedName>
</protein>